<dbReference type="InterPro" id="IPR000719">
    <property type="entry name" value="Prot_kinase_dom"/>
</dbReference>
<evidence type="ECO:0000259" key="6">
    <source>
        <dbReference type="PROSITE" id="PS50011"/>
    </source>
</evidence>
<accession>A0A1J1J7X2</accession>
<dbReference type="InterPro" id="IPR016024">
    <property type="entry name" value="ARM-type_fold"/>
</dbReference>
<feature type="compositionally biased region" description="Basic and acidic residues" evidence="5">
    <location>
        <begin position="799"/>
        <end position="822"/>
    </location>
</feature>
<evidence type="ECO:0000256" key="5">
    <source>
        <dbReference type="SAM" id="MobiDB-lite"/>
    </source>
</evidence>
<evidence type="ECO:0000256" key="4">
    <source>
        <dbReference type="ARBA" id="ARBA00056114"/>
    </source>
</evidence>
<dbReference type="PROSITE" id="PS50011">
    <property type="entry name" value="PROTEIN_KINASE_DOM"/>
    <property type="match status" value="1"/>
</dbReference>
<dbReference type="STRING" id="568069.A0A1J1J7X2"/>
<organism evidence="7 8">
    <name type="scientific">Clunio marinus</name>
    <dbReference type="NCBI Taxonomy" id="568069"/>
    <lineage>
        <taxon>Eukaryota</taxon>
        <taxon>Metazoa</taxon>
        <taxon>Ecdysozoa</taxon>
        <taxon>Arthropoda</taxon>
        <taxon>Hexapoda</taxon>
        <taxon>Insecta</taxon>
        <taxon>Pterygota</taxon>
        <taxon>Neoptera</taxon>
        <taxon>Endopterygota</taxon>
        <taxon>Diptera</taxon>
        <taxon>Nematocera</taxon>
        <taxon>Chironomoidea</taxon>
        <taxon>Chironomidae</taxon>
        <taxon>Clunio</taxon>
    </lineage>
</organism>
<protein>
    <recommendedName>
        <fullName evidence="2">N-terminal kinase-like protein</fullName>
    </recommendedName>
    <alternativeName>
        <fullName evidence="3">SCY1-like protein 1</fullName>
    </alternativeName>
</protein>
<feature type="compositionally biased region" description="Low complexity" evidence="5">
    <location>
        <begin position="730"/>
        <end position="746"/>
    </location>
</feature>
<dbReference type="OrthoDB" id="447103at2759"/>
<dbReference type="SUPFAM" id="SSF48371">
    <property type="entry name" value="ARM repeat"/>
    <property type="match status" value="1"/>
</dbReference>
<evidence type="ECO:0000256" key="1">
    <source>
        <dbReference type="ARBA" id="ARBA00038349"/>
    </source>
</evidence>
<evidence type="ECO:0000313" key="8">
    <source>
        <dbReference type="Proteomes" id="UP000183832"/>
    </source>
</evidence>
<feature type="compositionally biased region" description="Low complexity" evidence="5">
    <location>
        <begin position="763"/>
        <end position="774"/>
    </location>
</feature>
<feature type="compositionally biased region" description="Acidic residues" evidence="5">
    <location>
        <begin position="700"/>
        <end position="717"/>
    </location>
</feature>
<gene>
    <name evidence="7" type="ORF">CLUMA_CG020009</name>
</gene>
<dbReference type="PANTHER" id="PTHR12984:SF3">
    <property type="entry name" value="N-TERMINAL KINASE-LIKE PROTEIN"/>
    <property type="match status" value="1"/>
</dbReference>
<evidence type="ECO:0000313" key="7">
    <source>
        <dbReference type="EMBL" id="CRL07001.1"/>
    </source>
</evidence>
<dbReference type="Gene3D" id="1.25.10.10">
    <property type="entry name" value="Leucine-rich Repeat Variant"/>
    <property type="match status" value="1"/>
</dbReference>
<name>A0A1J1J7X2_9DIPT</name>
<dbReference type="SUPFAM" id="SSF56112">
    <property type="entry name" value="Protein kinase-like (PK-like)"/>
    <property type="match status" value="1"/>
</dbReference>
<dbReference type="Proteomes" id="UP000183832">
    <property type="component" value="Unassembled WGS sequence"/>
</dbReference>
<feature type="region of interest" description="Disordered" evidence="5">
    <location>
        <begin position="694"/>
        <end position="838"/>
    </location>
</feature>
<dbReference type="Pfam" id="PF07714">
    <property type="entry name" value="PK_Tyr_Ser-Thr"/>
    <property type="match status" value="1"/>
</dbReference>
<feature type="domain" description="Protein kinase" evidence="6">
    <location>
        <begin position="15"/>
        <end position="272"/>
    </location>
</feature>
<dbReference type="GO" id="GO:0005524">
    <property type="term" value="F:ATP binding"/>
    <property type="evidence" value="ECO:0007669"/>
    <property type="project" value="InterPro"/>
</dbReference>
<dbReference type="InterPro" id="IPR051177">
    <property type="entry name" value="CIK-Related_Protein"/>
</dbReference>
<dbReference type="GO" id="GO:0004672">
    <property type="term" value="F:protein kinase activity"/>
    <property type="evidence" value="ECO:0007669"/>
    <property type="project" value="InterPro"/>
</dbReference>
<comment type="function">
    <text evidence="4">Regulates COPI-mediated retrograde protein traffic at the interface between the Golgi apparatus and the endoplasmic reticulum. Involved in the maintenance of the Golgi apparatus morphology.</text>
</comment>
<dbReference type="InterPro" id="IPR011989">
    <property type="entry name" value="ARM-like"/>
</dbReference>
<proteinExistence type="inferred from homology"/>
<feature type="region of interest" description="Disordered" evidence="5">
    <location>
        <begin position="586"/>
        <end position="675"/>
    </location>
</feature>
<dbReference type="Gene3D" id="1.10.510.10">
    <property type="entry name" value="Transferase(Phosphotransferase) domain 1"/>
    <property type="match status" value="1"/>
</dbReference>
<dbReference type="AlphaFoldDB" id="A0A1J1J7X2"/>
<dbReference type="InterPro" id="IPR001245">
    <property type="entry name" value="Ser-Thr/Tyr_kinase_cat_dom"/>
</dbReference>
<evidence type="ECO:0000256" key="2">
    <source>
        <dbReference type="ARBA" id="ARBA00040972"/>
    </source>
</evidence>
<sequence length="838" mass="93822">MWSFFSRDSTKDFPYEIVENISGFEEKSIWSLKKGKRKGSDEQVSIFTYELKSGSETQIEIAKASLKRIKTLRHPSVLQYLDSFENDKVIYVATEYVEPLGFYLDKIPSDGRRDLYLAWAVFQITRALSFLNNDGSLRHNNVSIWSVFVNSSGEWKLGGLEYVQAVDINNQHNQTIIPVKIPPALEIYDPPEKNDPTRIKNSTKCSTDMWGLGCLIWESFNGQLRSRSNLKDLEHIPKSLAPVYCELVGANPSNRPNPADIITRCRKPGGFFKNELVDTLLFLEEIQIKDKAEKVRFFNALTPMLDNFPDNVCRHKILPQLITAYEYGDAGSVVLGPMFKLGRLLDEVDYQKRIVPCVVKLFASTDRVTRSRLLQQLELFVHHLTPAVINDQIFPQVAHGFLDTNATIREQTVKSIIHLAPKLNYNNLNVEVLRHFARLQSRDEQGGIRTNTTVCLGKIAQHLHPQVRQRVLISAFIRAMRDPFPPSRVAGILALAATQQYFLLSEVANRILPALCPLTADPEKSVRDPAFKTIRGFLGKLERVSEDPTLRESMEADVHTATPTIGNAAATWAGWAVSAVSAKFYRSQSDTARPRPPLTGKNLSKPASLEQPSSSSISTTTSSVTSMTSLEHESNDTSVSASDYGADNWDQENWGDMDTSQDPSSPLAGPSSTLSANLNVNTTINVMTTTTVNDVRDGWDNDEWGSLEEEPANEELEEKANNDTNHLKSSRSNSNSHSSSGVYNNNTVNNISPSKKNGDADELLLNSSSNSNSNWDNYGTSWNDDEFEPIEDTNAANSKFDEARRKREEKKLQRQREMEARRAARGGPMKLGVGAKKL</sequence>
<keyword evidence="8" id="KW-1185">Reference proteome</keyword>
<feature type="compositionally biased region" description="Polar residues" evidence="5">
    <location>
        <begin position="658"/>
        <end position="675"/>
    </location>
</feature>
<comment type="similarity">
    <text evidence="1">Belongs to the protein kinase superfamily.</text>
</comment>
<feature type="compositionally biased region" description="Low complexity" evidence="5">
    <location>
        <begin position="613"/>
        <end position="629"/>
    </location>
</feature>
<dbReference type="EMBL" id="CVRI01000069">
    <property type="protein sequence ID" value="CRL07001.1"/>
    <property type="molecule type" value="Genomic_DNA"/>
</dbReference>
<reference evidence="7 8" key="1">
    <citation type="submission" date="2015-04" db="EMBL/GenBank/DDBJ databases">
        <authorList>
            <person name="Syromyatnikov M.Y."/>
            <person name="Popov V.N."/>
        </authorList>
    </citation>
    <scope>NUCLEOTIDE SEQUENCE [LARGE SCALE GENOMIC DNA]</scope>
</reference>
<evidence type="ECO:0000256" key="3">
    <source>
        <dbReference type="ARBA" id="ARBA00042347"/>
    </source>
</evidence>
<dbReference type="InterPro" id="IPR011009">
    <property type="entry name" value="Kinase-like_dom_sf"/>
</dbReference>
<dbReference type="Gene3D" id="3.30.200.20">
    <property type="entry name" value="Phosphorylase Kinase, domain 1"/>
    <property type="match status" value="1"/>
</dbReference>
<dbReference type="PANTHER" id="PTHR12984">
    <property type="entry name" value="SCY1-RELATED S/T PROTEIN KINASE-LIKE"/>
    <property type="match status" value="1"/>
</dbReference>